<organism evidence="1 2">
    <name type="scientific">Caerostris darwini</name>
    <dbReference type="NCBI Taxonomy" id="1538125"/>
    <lineage>
        <taxon>Eukaryota</taxon>
        <taxon>Metazoa</taxon>
        <taxon>Ecdysozoa</taxon>
        <taxon>Arthropoda</taxon>
        <taxon>Chelicerata</taxon>
        <taxon>Arachnida</taxon>
        <taxon>Araneae</taxon>
        <taxon>Araneomorphae</taxon>
        <taxon>Entelegynae</taxon>
        <taxon>Araneoidea</taxon>
        <taxon>Araneidae</taxon>
        <taxon>Caerostris</taxon>
    </lineage>
</organism>
<accession>A0AAV4V0W2</accession>
<evidence type="ECO:0000313" key="2">
    <source>
        <dbReference type="Proteomes" id="UP001054837"/>
    </source>
</evidence>
<reference evidence="1 2" key="1">
    <citation type="submission" date="2021-06" db="EMBL/GenBank/DDBJ databases">
        <title>Caerostris darwini draft genome.</title>
        <authorList>
            <person name="Kono N."/>
            <person name="Arakawa K."/>
        </authorList>
    </citation>
    <scope>NUCLEOTIDE SEQUENCE [LARGE SCALE GENOMIC DNA]</scope>
</reference>
<comment type="caution">
    <text evidence="1">The sequence shown here is derived from an EMBL/GenBank/DDBJ whole genome shotgun (WGS) entry which is preliminary data.</text>
</comment>
<sequence>MTPLSLSEESPCLKTHLAIRTHAGRRAVHPKVRDWRPTSSSRSFGGYISLFYPLPLTPLVDGGGWCTSNCYRFSSARSVMGFRVLPENSNKLLSLV</sequence>
<evidence type="ECO:0000313" key="1">
    <source>
        <dbReference type="EMBL" id="GIY63877.1"/>
    </source>
</evidence>
<gene>
    <name evidence="1" type="ORF">CDAR_261811</name>
</gene>
<proteinExistence type="predicted"/>
<name>A0AAV4V0W2_9ARAC</name>
<keyword evidence="2" id="KW-1185">Reference proteome</keyword>
<dbReference type="AlphaFoldDB" id="A0AAV4V0W2"/>
<dbReference type="EMBL" id="BPLQ01012237">
    <property type="protein sequence ID" value="GIY63877.1"/>
    <property type="molecule type" value="Genomic_DNA"/>
</dbReference>
<dbReference type="Proteomes" id="UP001054837">
    <property type="component" value="Unassembled WGS sequence"/>
</dbReference>
<protein>
    <submittedName>
        <fullName evidence="1">Uncharacterized protein</fullName>
    </submittedName>
</protein>